<keyword evidence="7" id="KW-1133">Transmembrane helix</keyword>
<evidence type="ECO:0000256" key="9">
    <source>
        <dbReference type="ARBA" id="ARBA00023180"/>
    </source>
</evidence>
<keyword evidence="6" id="KW-0256">Endoplasmic reticulum</keyword>
<name>A0ABD1L165_9FABA</name>
<evidence type="ECO:0000313" key="13">
    <source>
        <dbReference type="Proteomes" id="UP001603857"/>
    </source>
</evidence>
<dbReference type="InterPro" id="IPR019308">
    <property type="entry name" value="TMEM214"/>
</dbReference>
<evidence type="ECO:0000256" key="7">
    <source>
        <dbReference type="ARBA" id="ARBA00022989"/>
    </source>
</evidence>
<dbReference type="AlphaFoldDB" id="A0ABD1L165"/>
<comment type="function">
    <text evidence="10">Critical mediator, in cooperation with CASP4, of endoplasmic reticulum-stress induced apoptosis. Required or the activation of CASP4 following endoplasmic reticulum stress.</text>
</comment>
<evidence type="ECO:0000256" key="3">
    <source>
        <dbReference type="ARBA" id="ARBA00011720"/>
    </source>
</evidence>
<keyword evidence="13" id="KW-1185">Reference proteome</keyword>
<dbReference type="PANTHER" id="PTHR13448">
    <property type="entry name" value="TRANSMEMBRANE PROTEIN 214"/>
    <property type="match status" value="1"/>
</dbReference>
<evidence type="ECO:0000256" key="11">
    <source>
        <dbReference type="SAM" id="MobiDB-lite"/>
    </source>
</evidence>
<feature type="compositionally biased region" description="Polar residues" evidence="11">
    <location>
        <begin position="29"/>
        <end position="44"/>
    </location>
</feature>
<evidence type="ECO:0000256" key="8">
    <source>
        <dbReference type="ARBA" id="ARBA00023136"/>
    </source>
</evidence>
<dbReference type="Pfam" id="PF10151">
    <property type="entry name" value="TMEM214"/>
    <property type="match status" value="1"/>
</dbReference>
<feature type="region of interest" description="Disordered" evidence="11">
    <location>
        <begin position="95"/>
        <end position="150"/>
    </location>
</feature>
<feature type="region of interest" description="Disordered" evidence="11">
    <location>
        <begin position="14"/>
        <end position="82"/>
    </location>
</feature>
<evidence type="ECO:0000256" key="4">
    <source>
        <dbReference type="ARBA" id="ARBA00022692"/>
    </source>
</evidence>
<evidence type="ECO:0000256" key="6">
    <source>
        <dbReference type="ARBA" id="ARBA00022824"/>
    </source>
</evidence>
<comment type="subcellular location">
    <subcellularLocation>
        <location evidence="1">Endoplasmic reticulum membrane</location>
        <topology evidence="1">Multi-pass membrane protein</topology>
    </subcellularLocation>
</comment>
<evidence type="ECO:0000256" key="10">
    <source>
        <dbReference type="ARBA" id="ARBA00024938"/>
    </source>
</evidence>
<evidence type="ECO:0000256" key="1">
    <source>
        <dbReference type="ARBA" id="ARBA00004477"/>
    </source>
</evidence>
<evidence type="ECO:0000256" key="5">
    <source>
        <dbReference type="ARBA" id="ARBA00022703"/>
    </source>
</evidence>
<keyword evidence="5" id="KW-0053">Apoptosis</keyword>
<feature type="compositionally biased region" description="Low complexity" evidence="11">
    <location>
        <begin position="66"/>
        <end position="77"/>
    </location>
</feature>
<evidence type="ECO:0000256" key="2">
    <source>
        <dbReference type="ARBA" id="ARBA00007984"/>
    </source>
</evidence>
<evidence type="ECO:0008006" key="14">
    <source>
        <dbReference type="Google" id="ProtNLM"/>
    </source>
</evidence>
<reference evidence="12 13" key="1">
    <citation type="submission" date="2024-08" db="EMBL/GenBank/DDBJ databases">
        <title>Insights into the chromosomal genome structure of Flemingia macrophylla.</title>
        <authorList>
            <person name="Ding Y."/>
            <person name="Zhao Y."/>
            <person name="Bi W."/>
            <person name="Wu M."/>
            <person name="Zhao G."/>
            <person name="Gong Y."/>
            <person name="Li W."/>
            <person name="Zhang P."/>
        </authorList>
    </citation>
    <scope>NUCLEOTIDE SEQUENCE [LARGE SCALE GENOMIC DNA]</scope>
    <source>
        <strain evidence="12">DYQJB</strain>
        <tissue evidence="12">Leaf</tissue>
    </source>
</reference>
<dbReference type="Proteomes" id="UP001603857">
    <property type="component" value="Unassembled WGS sequence"/>
</dbReference>
<evidence type="ECO:0000313" key="12">
    <source>
        <dbReference type="EMBL" id="KAL2317249.1"/>
    </source>
</evidence>
<accession>A0ABD1L165</accession>
<gene>
    <name evidence="12" type="ORF">Fmac_031125</name>
</gene>
<keyword evidence="9" id="KW-0325">Glycoprotein</keyword>
<keyword evidence="4" id="KW-0812">Transmembrane</keyword>
<feature type="compositionally biased region" description="Basic residues" evidence="11">
    <location>
        <begin position="137"/>
        <end position="146"/>
    </location>
</feature>
<organism evidence="12 13">
    <name type="scientific">Flemingia macrophylla</name>
    <dbReference type="NCBI Taxonomy" id="520843"/>
    <lineage>
        <taxon>Eukaryota</taxon>
        <taxon>Viridiplantae</taxon>
        <taxon>Streptophyta</taxon>
        <taxon>Embryophyta</taxon>
        <taxon>Tracheophyta</taxon>
        <taxon>Spermatophyta</taxon>
        <taxon>Magnoliopsida</taxon>
        <taxon>eudicotyledons</taxon>
        <taxon>Gunneridae</taxon>
        <taxon>Pentapetalae</taxon>
        <taxon>rosids</taxon>
        <taxon>fabids</taxon>
        <taxon>Fabales</taxon>
        <taxon>Fabaceae</taxon>
        <taxon>Papilionoideae</taxon>
        <taxon>50 kb inversion clade</taxon>
        <taxon>NPAAA clade</taxon>
        <taxon>indigoferoid/millettioid clade</taxon>
        <taxon>Phaseoleae</taxon>
        <taxon>Flemingia</taxon>
    </lineage>
</organism>
<comment type="subunit">
    <text evidence="3">Constitutively interacts with CASP4; required for the localization of procaspase 4 to the ER.</text>
</comment>
<comment type="similarity">
    <text evidence="2">Belongs to the TMEM214 family.</text>
</comment>
<sequence>MDETSALIEAILREQEEEEEEAHRRRNQTTHNSTAAKNEWQTVSYHKRNRNNNKSSSKHPLADNNSAADPSPDAFSSLHRRSDDRRRRLLQEQFSAEAAAADAAPSRSKRHSDDEDDGLSEAEAAAAQDSSSEAKKAKQKKPKKPKVTVAEAASRISADDLAAFLVEITVSVFNLLAVDLTPFSLINVMRKPESRFAQASYESQQDIMLMRFADYFGRVFSSVSGAQFPWLKTFKESTVAKIVDIPLLYISEDIYKISTEWIGHRSYEALVSFVLWSLDSILADLASHHAVIKGSKKVAQQSSSKSQVAIFVVLAMVLRRKPDVMMSLLPIMKESQKYQGQDKLPLIVWVITQASQGDLVMGLYLWVSLLLPMLNAKSGCNPQSRDLILQLVERIIVFPKARSILLNGTVRKGERVVPPWALDSLMRITFPLPSARIKATERLEAIYPTLREVALAGTPNSKAIKHLAQQILSLAIKSAGEANSDLSKEASDIFIWCLTHNPECYKQWDLLYMDNLEASVNVLRKLSGELKEYFVKHPNLDSLREILKSFSQKNEKELAKVDDGARHALLKDADKYCKKIFGRLSQGQGCMKCMAVFSVVLAVGAVFLSQNMHLWDSNKLPEMLNLS</sequence>
<dbReference type="GO" id="GO:0005789">
    <property type="term" value="C:endoplasmic reticulum membrane"/>
    <property type="evidence" value="ECO:0007669"/>
    <property type="project" value="UniProtKB-SubCell"/>
</dbReference>
<keyword evidence="8" id="KW-0472">Membrane</keyword>
<protein>
    <recommendedName>
        <fullName evidence="14">Transmembrane protein 214-A</fullName>
    </recommendedName>
</protein>
<dbReference type="PANTHER" id="PTHR13448:SF0">
    <property type="entry name" value="TRANSMEMBRANE PROTEIN 214"/>
    <property type="match status" value="1"/>
</dbReference>
<feature type="compositionally biased region" description="Low complexity" evidence="11">
    <location>
        <begin position="121"/>
        <end position="131"/>
    </location>
</feature>
<proteinExistence type="inferred from homology"/>
<comment type="caution">
    <text evidence="12">The sequence shown here is derived from an EMBL/GenBank/DDBJ whole genome shotgun (WGS) entry which is preliminary data.</text>
</comment>
<dbReference type="EMBL" id="JBGMDY010000011">
    <property type="protein sequence ID" value="KAL2317249.1"/>
    <property type="molecule type" value="Genomic_DNA"/>
</dbReference>